<dbReference type="InterPro" id="IPR012910">
    <property type="entry name" value="Plug_dom"/>
</dbReference>
<dbReference type="PANTHER" id="PTHR30069:SF53">
    <property type="entry name" value="COLICIN I RECEPTOR-RELATED"/>
    <property type="match status" value="1"/>
</dbReference>
<evidence type="ECO:0000259" key="13">
    <source>
        <dbReference type="Pfam" id="PF00593"/>
    </source>
</evidence>
<keyword evidence="3 10" id="KW-1134">Transmembrane beta strand</keyword>
<evidence type="ECO:0000256" key="2">
    <source>
        <dbReference type="ARBA" id="ARBA00022448"/>
    </source>
</evidence>
<dbReference type="GO" id="GO:0009279">
    <property type="term" value="C:cell outer membrane"/>
    <property type="evidence" value="ECO:0007669"/>
    <property type="project" value="UniProtKB-SubCell"/>
</dbReference>
<dbReference type="EMBL" id="CP034348">
    <property type="protein sequence ID" value="QGX97229.1"/>
    <property type="molecule type" value="Genomic_DNA"/>
</dbReference>
<dbReference type="PANTHER" id="PTHR30069">
    <property type="entry name" value="TONB-DEPENDENT OUTER MEMBRANE RECEPTOR"/>
    <property type="match status" value="1"/>
</dbReference>
<evidence type="ECO:0000256" key="7">
    <source>
        <dbReference type="ARBA" id="ARBA00023077"/>
    </source>
</evidence>
<dbReference type="CDD" id="cd01347">
    <property type="entry name" value="ligand_gated_channel"/>
    <property type="match status" value="1"/>
</dbReference>
<evidence type="ECO:0000313" key="15">
    <source>
        <dbReference type="EMBL" id="QGX97229.1"/>
    </source>
</evidence>
<keyword evidence="15" id="KW-0675">Receptor</keyword>
<dbReference type="PROSITE" id="PS01156">
    <property type="entry name" value="TONB_DEPENDENT_REC_2"/>
    <property type="match status" value="1"/>
</dbReference>
<dbReference type="Gene3D" id="2.40.170.20">
    <property type="entry name" value="TonB-dependent receptor, beta-barrel domain"/>
    <property type="match status" value="1"/>
</dbReference>
<dbReference type="InterPro" id="IPR037066">
    <property type="entry name" value="Plug_dom_sf"/>
</dbReference>
<evidence type="ECO:0000256" key="9">
    <source>
        <dbReference type="ARBA" id="ARBA00023237"/>
    </source>
</evidence>
<evidence type="ECO:0000256" key="6">
    <source>
        <dbReference type="ARBA" id="ARBA00023065"/>
    </source>
</evidence>
<dbReference type="InterPro" id="IPR036942">
    <property type="entry name" value="Beta-barrel_TonB_sf"/>
</dbReference>
<dbReference type="PROSITE" id="PS52016">
    <property type="entry name" value="TONB_DEPENDENT_REC_3"/>
    <property type="match status" value="1"/>
</dbReference>
<proteinExistence type="inferred from homology"/>
<dbReference type="SUPFAM" id="SSF56935">
    <property type="entry name" value="Porins"/>
    <property type="match status" value="1"/>
</dbReference>
<dbReference type="Pfam" id="PF00593">
    <property type="entry name" value="TonB_dep_Rec_b-barrel"/>
    <property type="match status" value="1"/>
</dbReference>
<dbReference type="Proteomes" id="UP000428330">
    <property type="component" value="Chromosome"/>
</dbReference>
<dbReference type="OrthoDB" id="9760333at2"/>
<dbReference type="AlphaFoldDB" id="A0A6I6IK72"/>
<dbReference type="InterPro" id="IPR000531">
    <property type="entry name" value="Beta-barrel_TonB"/>
</dbReference>
<evidence type="ECO:0000256" key="5">
    <source>
        <dbReference type="ARBA" id="ARBA00022729"/>
    </source>
</evidence>
<name>A0A6I6IK72_9RHOB</name>
<reference evidence="16" key="1">
    <citation type="submission" date="2018-12" db="EMBL/GenBank/DDBJ databases">
        <title>Complete genome sequence of Roseovarius sp. MME-070.</title>
        <authorList>
            <person name="Nam Y.-D."/>
            <person name="Kang J."/>
            <person name="Chung W.-H."/>
            <person name="Park Y.S."/>
        </authorList>
    </citation>
    <scope>NUCLEOTIDE SEQUENCE [LARGE SCALE GENOMIC DNA]</scope>
    <source>
        <strain evidence="16">MME-070</strain>
    </source>
</reference>
<keyword evidence="6" id="KW-0406">Ion transport</keyword>
<keyword evidence="7 12" id="KW-0798">TonB box</keyword>
<dbReference type="KEGG" id="rom:EI983_02630"/>
<dbReference type="Pfam" id="PF07715">
    <property type="entry name" value="Plug"/>
    <property type="match status" value="1"/>
</dbReference>
<feature type="short sequence motif" description="TonB C-terminal box" evidence="11">
    <location>
        <begin position="629"/>
        <end position="646"/>
    </location>
</feature>
<evidence type="ECO:0000259" key="14">
    <source>
        <dbReference type="Pfam" id="PF07715"/>
    </source>
</evidence>
<accession>A0A6I6IK72</accession>
<feature type="domain" description="TonB-dependent receptor-like beta-barrel" evidence="13">
    <location>
        <begin position="212"/>
        <end position="620"/>
    </location>
</feature>
<keyword evidence="9 10" id="KW-0998">Cell outer membrane</keyword>
<dbReference type="GO" id="GO:0006811">
    <property type="term" value="P:monoatomic ion transport"/>
    <property type="evidence" value="ECO:0007669"/>
    <property type="project" value="UniProtKB-KW"/>
</dbReference>
<keyword evidence="2 10" id="KW-0813">Transport</keyword>
<evidence type="ECO:0000256" key="10">
    <source>
        <dbReference type="PROSITE-ProRule" id="PRU01360"/>
    </source>
</evidence>
<organism evidence="15 16">
    <name type="scientific">Roseovarius faecimaris</name>
    <dbReference type="NCBI Taxonomy" id="2494550"/>
    <lineage>
        <taxon>Bacteria</taxon>
        <taxon>Pseudomonadati</taxon>
        <taxon>Pseudomonadota</taxon>
        <taxon>Alphaproteobacteria</taxon>
        <taxon>Rhodobacterales</taxon>
        <taxon>Roseobacteraceae</taxon>
        <taxon>Roseovarius</taxon>
    </lineage>
</organism>
<dbReference type="InterPro" id="IPR010917">
    <property type="entry name" value="TonB_rcpt_CS"/>
</dbReference>
<evidence type="ECO:0000256" key="12">
    <source>
        <dbReference type="RuleBase" id="RU003357"/>
    </source>
</evidence>
<feature type="domain" description="TonB-dependent receptor plug" evidence="14">
    <location>
        <begin position="81"/>
        <end position="187"/>
    </location>
</feature>
<evidence type="ECO:0000313" key="16">
    <source>
        <dbReference type="Proteomes" id="UP000428330"/>
    </source>
</evidence>
<protein>
    <submittedName>
        <fullName evidence="15">TonB-dependent receptor</fullName>
    </submittedName>
</protein>
<comment type="similarity">
    <text evidence="10 12">Belongs to the TonB-dependent receptor family.</text>
</comment>
<dbReference type="Gene3D" id="2.170.130.10">
    <property type="entry name" value="TonB-dependent receptor, plug domain"/>
    <property type="match status" value="1"/>
</dbReference>
<keyword evidence="8 10" id="KW-0472">Membrane</keyword>
<evidence type="ECO:0000256" key="8">
    <source>
        <dbReference type="ARBA" id="ARBA00023136"/>
    </source>
</evidence>
<sequence>MGNGSSVVVAQLTVYGSFLSSGDIAKPNVPCGTPETDMTHRLTTATLLASSTILGGAAFAQEPFDLGTLVLSASLSPVDASSTGTSVDVLEGDDAGANDTTVLDRLTRLPGVSSTSNGGLGALAGISIRGLPSRYVGVRIDGIDVLDPSGTQNQFNFGGFTGAGVGRVELLRGSQSALYGSEAIGGVINITSWRPEELGFSGVAQIEAGSFETYSGSFSVGARSENGFVALSYGRVESEGISAQSFNPEKDGFEQSTLNLSAEYDVNDMLTFGGSVYYRTGDIEFDRSSFTNDASGEISSEELGARVYTRLVTGTITHELSYSYFDIDRKDPGGFTTRFQGERQTLSYLGTAELSEMVTVNFGVDYSEEDINSGVTVGSEDNTSVMAELLYRPTDQIDLSFALRHDDNSDFGGETTGRFAAAFRVTDEVTIRAAAGTGYRAPSLYERFSAFGDPALQPETSLSYELGVEKTYGERGFVKATLFHAEIDDLIDFDPAAVACGSGFGCYNQVPGTTTSKGIELSGEYALSPMLTLFGAYTYTDAKTNGVRLTRTPKHDAVIGLNADFTDRFSGYVDVRHVADVVPSAFAPANNKVGDYTLVGAGLSYDVTDRAELYLRVENLFDESYETAGGFNQPGRAAYVGLRANF</sequence>
<evidence type="ECO:0000256" key="11">
    <source>
        <dbReference type="PROSITE-ProRule" id="PRU10144"/>
    </source>
</evidence>
<keyword evidence="4 10" id="KW-0812">Transmembrane</keyword>
<evidence type="ECO:0000256" key="4">
    <source>
        <dbReference type="ARBA" id="ARBA00022692"/>
    </source>
</evidence>
<evidence type="ECO:0000256" key="1">
    <source>
        <dbReference type="ARBA" id="ARBA00004571"/>
    </source>
</evidence>
<keyword evidence="5" id="KW-0732">Signal</keyword>
<evidence type="ECO:0000256" key="3">
    <source>
        <dbReference type="ARBA" id="ARBA00022452"/>
    </source>
</evidence>
<keyword evidence="16" id="KW-1185">Reference proteome</keyword>
<dbReference type="InterPro" id="IPR039426">
    <property type="entry name" value="TonB-dep_rcpt-like"/>
</dbReference>
<gene>
    <name evidence="15" type="ORF">EI983_02630</name>
</gene>
<dbReference type="GO" id="GO:0015889">
    <property type="term" value="P:cobalamin transport"/>
    <property type="evidence" value="ECO:0007669"/>
    <property type="project" value="TreeGrafter"/>
</dbReference>
<comment type="subcellular location">
    <subcellularLocation>
        <location evidence="1 10">Cell outer membrane</location>
        <topology evidence="1 10">Multi-pass membrane protein</topology>
    </subcellularLocation>
</comment>